<reference evidence="5 6" key="1">
    <citation type="submission" date="2019-12" db="EMBL/GenBank/DDBJ databases">
        <title>Paraburkholderia acidiphila 7Q-K02 sp. nov and Paraburkholderia acidisoli DHF22 sp. nov., two strains isolated from forest soil.</title>
        <authorList>
            <person name="Gao Z."/>
            <person name="Qiu L."/>
        </authorList>
    </citation>
    <scope>NUCLEOTIDE SEQUENCE [LARGE SCALE GENOMIC DNA]</scope>
    <source>
        <strain evidence="5 6">7Q-K02</strain>
    </source>
</reference>
<feature type="domain" description="PNPLA" evidence="4">
    <location>
        <begin position="47"/>
        <end position="97"/>
    </location>
</feature>
<feature type="transmembrane region" description="Helical" evidence="3">
    <location>
        <begin position="229"/>
        <end position="249"/>
    </location>
</feature>
<dbReference type="PANTHER" id="PTHR10728">
    <property type="entry name" value="CYTOSOLIC PHOSPHOLIPASE A2"/>
    <property type="match status" value="1"/>
</dbReference>
<evidence type="ECO:0000259" key="4">
    <source>
        <dbReference type="Pfam" id="PF01734"/>
    </source>
</evidence>
<dbReference type="PANTHER" id="PTHR10728:SF40">
    <property type="entry name" value="PATATIN FAMILY PROTEIN"/>
    <property type="match status" value="1"/>
</dbReference>
<feature type="transmembrane region" description="Helical" evidence="3">
    <location>
        <begin position="341"/>
        <end position="359"/>
    </location>
</feature>
<feature type="transmembrane region" description="Helical" evidence="3">
    <location>
        <begin position="161"/>
        <end position="183"/>
    </location>
</feature>
<evidence type="ECO:0000313" key="6">
    <source>
        <dbReference type="Proteomes" id="UP000434209"/>
    </source>
</evidence>
<feature type="transmembrane region" description="Helical" evidence="3">
    <location>
        <begin position="398"/>
        <end position="421"/>
    </location>
</feature>
<keyword evidence="6" id="KW-1185">Reference proteome</keyword>
<dbReference type="GO" id="GO:0004623">
    <property type="term" value="F:phospholipase A2 activity"/>
    <property type="evidence" value="ECO:0007669"/>
    <property type="project" value="TreeGrafter"/>
</dbReference>
<dbReference type="Pfam" id="PF01734">
    <property type="entry name" value="Patatin"/>
    <property type="match status" value="1"/>
</dbReference>
<dbReference type="InterPro" id="IPR016035">
    <property type="entry name" value="Acyl_Trfase/lysoPLipase"/>
</dbReference>
<evidence type="ECO:0000256" key="1">
    <source>
        <dbReference type="ARBA" id="ARBA00023098"/>
    </source>
</evidence>
<keyword evidence="1" id="KW-0443">Lipid metabolism</keyword>
<feature type="transmembrane region" description="Helical" evidence="3">
    <location>
        <begin position="195"/>
        <end position="217"/>
    </location>
</feature>
<feature type="transmembrane region" description="Helical" evidence="3">
    <location>
        <begin position="519"/>
        <end position="544"/>
    </location>
</feature>
<keyword evidence="3" id="KW-0472">Membrane</keyword>
<feature type="region of interest" description="Disordered" evidence="2">
    <location>
        <begin position="966"/>
        <end position="995"/>
    </location>
</feature>
<dbReference type="Gene3D" id="3.40.1090.10">
    <property type="entry name" value="Cytosolic phospholipase A2 catalytic domain"/>
    <property type="match status" value="2"/>
</dbReference>
<feature type="transmembrane region" description="Helical" evidence="3">
    <location>
        <begin position="300"/>
        <end position="321"/>
    </location>
</feature>
<keyword evidence="3" id="KW-1133">Transmembrane helix</keyword>
<dbReference type="EMBL" id="CP046911">
    <property type="protein sequence ID" value="QGZ59252.1"/>
    <property type="molecule type" value="Genomic_DNA"/>
</dbReference>
<feature type="transmembrane region" description="Helical" evidence="3">
    <location>
        <begin position="427"/>
        <end position="449"/>
    </location>
</feature>
<dbReference type="SUPFAM" id="SSF52151">
    <property type="entry name" value="FabD/lysophospholipase-like"/>
    <property type="match status" value="1"/>
</dbReference>
<dbReference type="AlphaFoldDB" id="A0A7Z2GCL4"/>
<organism evidence="5 6">
    <name type="scientific">Paraburkholderia acidiphila</name>
    <dbReference type="NCBI Taxonomy" id="2571747"/>
    <lineage>
        <taxon>Bacteria</taxon>
        <taxon>Pseudomonadati</taxon>
        <taxon>Pseudomonadota</taxon>
        <taxon>Betaproteobacteria</taxon>
        <taxon>Burkholderiales</taxon>
        <taxon>Burkholderiaceae</taxon>
        <taxon>Paraburkholderia</taxon>
    </lineage>
</organism>
<name>A0A7Z2GCL4_9BURK</name>
<dbReference type="Proteomes" id="UP000434209">
    <property type="component" value="Chromosome 3"/>
</dbReference>
<dbReference type="InterPro" id="IPR002641">
    <property type="entry name" value="PNPLA_dom"/>
</dbReference>
<proteinExistence type="predicted"/>
<dbReference type="OrthoDB" id="100544at2"/>
<evidence type="ECO:0000256" key="2">
    <source>
        <dbReference type="SAM" id="MobiDB-lite"/>
    </source>
</evidence>
<protein>
    <recommendedName>
        <fullName evidence="4">PNPLA domain-containing protein</fullName>
    </recommendedName>
</protein>
<dbReference type="GO" id="GO:0046475">
    <property type="term" value="P:glycerophospholipid catabolic process"/>
    <property type="evidence" value="ECO:0007669"/>
    <property type="project" value="TreeGrafter"/>
</dbReference>
<accession>A0A7Z2GCL4</accession>
<dbReference type="KEGG" id="pacp:FAZ97_27135"/>
<feature type="transmembrane region" description="Helical" evidence="3">
    <location>
        <begin position="264"/>
        <end position="288"/>
    </location>
</feature>
<feature type="transmembrane region" description="Helical" evidence="3">
    <location>
        <begin position="470"/>
        <end position="499"/>
    </location>
</feature>
<evidence type="ECO:0000256" key="3">
    <source>
        <dbReference type="SAM" id="Phobius"/>
    </source>
</evidence>
<evidence type="ECO:0000313" key="5">
    <source>
        <dbReference type="EMBL" id="QGZ59252.1"/>
    </source>
</evidence>
<keyword evidence="3" id="KW-0812">Transmembrane</keyword>
<gene>
    <name evidence="5" type="ORF">FAZ97_27135</name>
</gene>
<sequence>MLEAEFKLLHPNASRTSIAPNASIEEREHALRRDIHGLPGDQVQCALCLSGGGIRSATFCLGVLQGLAKRGLLQNFHYLSTVSGGGYIGAWLTSWIQRTTLGNVLTALGHPPPPTNGPPGALHQPEPEEIRNLRAYSNYLSPVWGMSADLFTLIMTFARNLLLNWLVFVPLLLAAVAVPRLWLLSLHLQGGSVRVPLLAAGGLIAIGHGYMIGDMTGKPSTDTKEVRNWFLLCSFAPLCLAAVLLSWAATQQDLQTAGSQPGNLVWFACSGAVVQAVAVPVGFLVRRLRGIEPIHYPPRLWVILAIVGSGAVVAAGYFALVRYFAPPVARLRADPVMLTNYAVWSFPLVVCGLWIASVLQAGATGPLTRGNAQKLSQGVPRPPGMEAYREWWARASAYYFLAVVGWIGMFSIVTYAVLFLLDSGADRLSHVGLSGGLIGVAVSLAGYWSKTTATLKKRAPSLAAVARTRVLQISAAAFIVVLLIVLSYCVNVAIGVLRGDSDWDTKVGYARILTDTNCLYLLIACVFAVAFAFFVSAAIGANTFSLHNLYGNRLVRAYLGATNAQRNPQWFTNFDDNDNWSMNPKAPPFPLPPPPPRPPTRRLYPVVNTALNLAKPSKRRLAWQQRKATSFIISPLFTGSSTIGYVPTTGYADITLGRAMTISGAAASPNMGYHTSGLVAFVMTLFNVRLGWWLPSPRFGTASGLHRRNPIFGIMPLLREAFATSSDNNEHVYLSDGGHFENLGLYEMVRRRCRRIVVVDAAADPQYAYADLENAIRKIRIDFGISITFPMPLPTPSVGPGAIARRVRIGAIGYSAVDAGQLDGQLILIKPVLFGDEPVDVCSYAATSKVPGGAFPQETTADQFFTEAQFESYRMLGEHTVLNTFKKYGQWAVANPALSVALARPPASVPAPAPASAAAADDEANATKGSAFAQWLQSIGHNAVLASALAATGAAGVVATHLPSVISPKAPDTQPGEKPPGKVAPGSPDTSGLPARLETLQNSTERLSVAIDRLIVALQPQPQPQPDSPDPALAGQIGALAQSINALQASITKLQSPAWSSTDVTTQLRLLAELTQRVDKVSATLAAQNPSSNAAATLAELTLIKAQLDTLTRSVNALSPQNYVRGGLQ</sequence>
<dbReference type="GO" id="GO:0005829">
    <property type="term" value="C:cytosol"/>
    <property type="evidence" value="ECO:0007669"/>
    <property type="project" value="TreeGrafter"/>
</dbReference>